<name>A0A1I7UHA6_9PELO</name>
<proteinExistence type="predicted"/>
<organism evidence="1 2">
    <name type="scientific">Caenorhabditis tropicalis</name>
    <dbReference type="NCBI Taxonomy" id="1561998"/>
    <lineage>
        <taxon>Eukaryota</taxon>
        <taxon>Metazoa</taxon>
        <taxon>Ecdysozoa</taxon>
        <taxon>Nematoda</taxon>
        <taxon>Chromadorea</taxon>
        <taxon>Rhabditida</taxon>
        <taxon>Rhabditina</taxon>
        <taxon>Rhabditomorpha</taxon>
        <taxon>Rhabditoidea</taxon>
        <taxon>Rhabditidae</taxon>
        <taxon>Peloderinae</taxon>
        <taxon>Caenorhabditis</taxon>
    </lineage>
</organism>
<dbReference type="WBParaSite" id="Csp11.Scaffold629.g9319.t1">
    <property type="protein sequence ID" value="Csp11.Scaffold629.g9319.t1"/>
    <property type="gene ID" value="Csp11.Scaffold629.g9319"/>
</dbReference>
<protein>
    <submittedName>
        <fullName evidence="2">BRO1 domain-containing protein</fullName>
    </submittedName>
</protein>
<sequence>MDRIRVKGIIDRNVIFKSMEPLSRYVYEKGSVEMANQLCELKIETFNQLLIDMGELSRILDKKSQKEEKSSPSINNALGLNVLGIDRLCRNVKLVIEKMVAKIDGKSKTEEWKTEQEAMRKEIPLLRRMEKTSAQEEADVRICYIDQLVTGSMEKMTMKVCQKASAGTANRLNEMKIETLHQIFIKRGAVTKAVDKALREGKSIDDAIRLYSKETVILCNKFYDAGLKMLTESEKKKEEKEYMVPIRARIQYASVRTLLSLETALQGDFGKPFYPLKDMSKNRSNIYETLRQRDKDYEEIMMVEEWKTREQVENIMKDDPEANVEPILFEYQQFLFEFVEKAKKEGLEWKRKWDEIGEEKITVEKENEAEKEKKIDEKKVTTKQMNELKAMMTVM</sequence>
<accession>A0A1I7UHA6</accession>
<evidence type="ECO:0000313" key="1">
    <source>
        <dbReference type="Proteomes" id="UP000095282"/>
    </source>
</evidence>
<keyword evidence="1" id="KW-1185">Reference proteome</keyword>
<reference evidence="2" key="1">
    <citation type="submission" date="2016-11" db="UniProtKB">
        <authorList>
            <consortium name="WormBaseParasite"/>
        </authorList>
    </citation>
    <scope>IDENTIFICATION</scope>
</reference>
<dbReference type="AlphaFoldDB" id="A0A1I7UHA6"/>
<dbReference type="Proteomes" id="UP000095282">
    <property type="component" value="Unplaced"/>
</dbReference>
<evidence type="ECO:0000313" key="2">
    <source>
        <dbReference type="WBParaSite" id="Csp11.Scaffold629.g9319.t1"/>
    </source>
</evidence>